<comment type="caution">
    <text evidence="1">The sequence shown here is derived from an EMBL/GenBank/DDBJ whole genome shotgun (WGS) entry which is preliminary data.</text>
</comment>
<proteinExistence type="predicted"/>
<evidence type="ECO:0000313" key="2">
    <source>
        <dbReference type="Proteomes" id="UP000625247"/>
    </source>
</evidence>
<protein>
    <recommendedName>
        <fullName evidence="3">DegT/DnrJ/EryC1/StrS aminotransferase family protein</fullName>
    </recommendedName>
</protein>
<dbReference type="EMBL" id="JACYNP010000010">
    <property type="protein sequence ID" value="MBD8123528.1"/>
    <property type="molecule type" value="Genomic_DNA"/>
</dbReference>
<evidence type="ECO:0000313" key="1">
    <source>
        <dbReference type="EMBL" id="MBD8123528.1"/>
    </source>
</evidence>
<keyword evidence="2" id="KW-1185">Reference proteome</keyword>
<dbReference type="Proteomes" id="UP000625247">
    <property type="component" value="Unassembled WGS sequence"/>
</dbReference>
<reference evidence="1 2" key="1">
    <citation type="journal article" date="2020" name="FEMS Microbiol. Ecol.">
        <title>Temporal dynamics of bacterial communities during seed development and maturation.</title>
        <authorList>
            <person name="Chesneau G."/>
            <person name="Torres-Cortes G."/>
            <person name="Briand M."/>
            <person name="Darrasse A."/>
            <person name="Preveaux A."/>
            <person name="Marais C."/>
            <person name="Jacques M.A."/>
            <person name="Shade A."/>
            <person name="Barret M."/>
        </authorList>
    </citation>
    <scope>NUCLEOTIDE SEQUENCE [LARGE SCALE GENOMIC DNA]</scope>
    <source>
        <strain evidence="1 2">CFBP13723</strain>
    </source>
</reference>
<name>A0ABR9ADF8_9PSED</name>
<dbReference type="RefSeq" id="WP_191945407.1">
    <property type="nucleotide sequence ID" value="NZ_JACYNP010000010.1"/>
</dbReference>
<gene>
    <name evidence="1" type="ORF">IFT62_20180</name>
</gene>
<sequence length="339" mass="37279">MDKAMGGFFELELRKGQPLFPGARAYNLARSAFQALLIAQKVRRVWLPHYVCAVMPDAARAIDVEVVRYGLDAALEPASLPSLAADEAFLYVNYFGLKDAYIHDTLVKRLRHGLIVDNSQSLFSAAEMGVPTLYSPRKFVGVPDGGWLVNGPVDLPSATPGQSADRFEALLGRLAGPPEAHYAAFLDVEHALGAEGLRGMSGATAQLLDSIDYPYIEQRRRDNFSVLHDALGPINQHGGLNLAPAPALCYPFMAADPDEAARLRQTLLSERVYVPCYWREVLSEPGVPALERELAGRLLPLPIDQRYGVEDMNRLAAIVIDSHPRLATEPWNQNHNDCP</sequence>
<organism evidence="1 2">
    <name type="scientific">Pseudomonas lutea</name>
    <dbReference type="NCBI Taxonomy" id="243924"/>
    <lineage>
        <taxon>Bacteria</taxon>
        <taxon>Pseudomonadati</taxon>
        <taxon>Pseudomonadota</taxon>
        <taxon>Gammaproteobacteria</taxon>
        <taxon>Pseudomonadales</taxon>
        <taxon>Pseudomonadaceae</taxon>
        <taxon>Pseudomonas</taxon>
    </lineage>
</organism>
<evidence type="ECO:0008006" key="3">
    <source>
        <dbReference type="Google" id="ProtNLM"/>
    </source>
</evidence>
<dbReference type="InterPro" id="IPR015424">
    <property type="entry name" value="PyrdxlP-dep_Trfase"/>
</dbReference>
<accession>A0ABR9ADF8</accession>
<dbReference type="SUPFAM" id="SSF53383">
    <property type="entry name" value="PLP-dependent transferases"/>
    <property type="match status" value="1"/>
</dbReference>